<evidence type="ECO:0000313" key="8">
    <source>
        <dbReference type="Proteomes" id="UP000177967"/>
    </source>
</evidence>
<gene>
    <name evidence="7" type="ORF">A2782_02940</name>
</gene>
<protein>
    <submittedName>
        <fullName evidence="7">Uncharacterized protein</fullName>
    </submittedName>
</protein>
<evidence type="ECO:0000313" key="7">
    <source>
        <dbReference type="EMBL" id="OGY09769.1"/>
    </source>
</evidence>
<evidence type="ECO:0000256" key="6">
    <source>
        <dbReference type="SAM" id="Phobius"/>
    </source>
</evidence>
<feature type="transmembrane region" description="Helical" evidence="6">
    <location>
        <begin position="151"/>
        <end position="172"/>
    </location>
</feature>
<keyword evidence="4 6" id="KW-1133">Transmembrane helix</keyword>
<dbReference type="Proteomes" id="UP000177967">
    <property type="component" value="Unassembled WGS sequence"/>
</dbReference>
<reference evidence="7 8" key="1">
    <citation type="journal article" date="2016" name="Nat. Commun.">
        <title>Thousands of microbial genomes shed light on interconnected biogeochemical processes in an aquifer system.</title>
        <authorList>
            <person name="Anantharaman K."/>
            <person name="Brown C.T."/>
            <person name="Hug L.A."/>
            <person name="Sharon I."/>
            <person name="Castelle C.J."/>
            <person name="Probst A.J."/>
            <person name="Thomas B.C."/>
            <person name="Singh A."/>
            <person name="Wilkins M.J."/>
            <person name="Karaoz U."/>
            <person name="Brodie E.L."/>
            <person name="Williams K.H."/>
            <person name="Hubbard S.S."/>
            <person name="Banfield J.F."/>
        </authorList>
    </citation>
    <scope>NUCLEOTIDE SEQUENCE [LARGE SCALE GENOMIC DNA]</scope>
</reference>
<sequence>MRSKKTLSSIFVLLVFSFLFWKIFSDFDQVKNVNWQLSKKNSVLLLIVLLAGPFVNALSWHLYTKALGGGINLIDNIRIWTLSNASRFVPGSIWQYAGRVYMLSQKGVSKTFTSTALLLEALFNIGIAGVIVLFALRLFPLETPAFMQKSLGPLVLLTFTVLIFFTGSRIKVLEGVIKQTLKSDEIKLNKIQIRWVPAILLSVSVQFILTGLALWLVAMGLGIETQSSIFSFVGIYAASWLVGYLAFLAPSGLGIREASIAGLMSLYAPLALGSLIAILFRLATLVSEAIVVAVIFVLTRKKSP</sequence>
<evidence type="ECO:0000256" key="3">
    <source>
        <dbReference type="ARBA" id="ARBA00022692"/>
    </source>
</evidence>
<feature type="transmembrane region" description="Helical" evidence="6">
    <location>
        <begin position="270"/>
        <end position="298"/>
    </location>
</feature>
<dbReference type="STRING" id="1797513.A2782_02940"/>
<evidence type="ECO:0000256" key="4">
    <source>
        <dbReference type="ARBA" id="ARBA00022989"/>
    </source>
</evidence>
<organism evidence="7 8">
    <name type="scientific">Candidatus Blackburnbacteria bacterium RIFCSPHIGHO2_01_FULL_43_15b</name>
    <dbReference type="NCBI Taxonomy" id="1797513"/>
    <lineage>
        <taxon>Bacteria</taxon>
        <taxon>Candidatus Blackburniibacteriota</taxon>
    </lineage>
</organism>
<dbReference type="GO" id="GO:0005886">
    <property type="term" value="C:plasma membrane"/>
    <property type="evidence" value="ECO:0007669"/>
    <property type="project" value="UniProtKB-SubCell"/>
</dbReference>
<feature type="transmembrane region" description="Helical" evidence="6">
    <location>
        <begin position="193"/>
        <end position="217"/>
    </location>
</feature>
<dbReference type="InterPro" id="IPR022791">
    <property type="entry name" value="L-PG_synthase/AglD"/>
</dbReference>
<dbReference type="AlphaFoldDB" id="A0A1G1V320"/>
<keyword evidence="5 6" id="KW-0472">Membrane</keyword>
<feature type="transmembrane region" description="Helical" evidence="6">
    <location>
        <begin position="7"/>
        <end position="24"/>
    </location>
</feature>
<name>A0A1G1V320_9BACT</name>
<feature type="transmembrane region" description="Helical" evidence="6">
    <location>
        <begin position="229"/>
        <end position="249"/>
    </location>
</feature>
<keyword evidence="3 6" id="KW-0812">Transmembrane</keyword>
<keyword evidence="2" id="KW-1003">Cell membrane</keyword>
<dbReference type="Pfam" id="PF03706">
    <property type="entry name" value="LPG_synthase_TM"/>
    <property type="match status" value="1"/>
</dbReference>
<evidence type="ECO:0000256" key="1">
    <source>
        <dbReference type="ARBA" id="ARBA00004651"/>
    </source>
</evidence>
<dbReference type="EMBL" id="MHBW01000005">
    <property type="protein sequence ID" value="OGY09769.1"/>
    <property type="molecule type" value="Genomic_DNA"/>
</dbReference>
<feature type="transmembrane region" description="Helical" evidence="6">
    <location>
        <begin position="116"/>
        <end position="139"/>
    </location>
</feature>
<evidence type="ECO:0000256" key="2">
    <source>
        <dbReference type="ARBA" id="ARBA00022475"/>
    </source>
</evidence>
<proteinExistence type="predicted"/>
<feature type="transmembrane region" description="Helical" evidence="6">
    <location>
        <begin position="44"/>
        <end position="63"/>
    </location>
</feature>
<comment type="subcellular location">
    <subcellularLocation>
        <location evidence="1">Cell membrane</location>
        <topology evidence="1">Multi-pass membrane protein</topology>
    </subcellularLocation>
</comment>
<accession>A0A1G1V320</accession>
<comment type="caution">
    <text evidence="7">The sequence shown here is derived from an EMBL/GenBank/DDBJ whole genome shotgun (WGS) entry which is preliminary data.</text>
</comment>
<evidence type="ECO:0000256" key="5">
    <source>
        <dbReference type="ARBA" id="ARBA00023136"/>
    </source>
</evidence>